<organism evidence="2 3">
    <name type="scientific">Allacma fusca</name>
    <dbReference type="NCBI Taxonomy" id="39272"/>
    <lineage>
        <taxon>Eukaryota</taxon>
        <taxon>Metazoa</taxon>
        <taxon>Ecdysozoa</taxon>
        <taxon>Arthropoda</taxon>
        <taxon>Hexapoda</taxon>
        <taxon>Collembola</taxon>
        <taxon>Symphypleona</taxon>
        <taxon>Sminthuridae</taxon>
        <taxon>Allacma</taxon>
    </lineage>
</organism>
<feature type="chain" id="PRO_5035167795" evidence="1">
    <location>
        <begin position="32"/>
        <end position="177"/>
    </location>
</feature>
<name>A0A8J2JH39_9HEXA</name>
<proteinExistence type="predicted"/>
<evidence type="ECO:0000256" key="1">
    <source>
        <dbReference type="SAM" id="SignalP"/>
    </source>
</evidence>
<accession>A0A8J2JH39</accession>
<reference evidence="2" key="1">
    <citation type="submission" date="2021-06" db="EMBL/GenBank/DDBJ databases">
        <authorList>
            <person name="Hodson N. C."/>
            <person name="Mongue J. A."/>
            <person name="Jaron S. K."/>
        </authorList>
    </citation>
    <scope>NUCLEOTIDE SEQUENCE</scope>
</reference>
<protein>
    <submittedName>
        <fullName evidence="2">Uncharacterized protein</fullName>
    </submittedName>
</protein>
<keyword evidence="3" id="KW-1185">Reference proteome</keyword>
<dbReference type="Proteomes" id="UP000708208">
    <property type="component" value="Unassembled WGS sequence"/>
</dbReference>
<comment type="caution">
    <text evidence="2">The sequence shown here is derived from an EMBL/GenBank/DDBJ whole genome shotgun (WGS) entry which is preliminary data.</text>
</comment>
<evidence type="ECO:0000313" key="2">
    <source>
        <dbReference type="EMBL" id="CAG7719606.1"/>
    </source>
</evidence>
<keyword evidence="1" id="KW-0732">Signal</keyword>
<dbReference type="AlphaFoldDB" id="A0A8J2JH39"/>
<dbReference type="EMBL" id="CAJVCH010062837">
    <property type="protein sequence ID" value="CAG7719606.1"/>
    <property type="molecule type" value="Genomic_DNA"/>
</dbReference>
<sequence>MAQTFSESPLVPRLFPLLIVILALCIQGSPSFSIGENKLLNITIAIQNGGVVLANTTALVDYNMMGDGGFSFHTWITSEDASSWDSNEVMLITNRSTVPRRNQSTDEVQGILKESDIPYNQTSVLRAPYWVKIAADVVHTINKCVLVTLGCIVVADMGYHYILKAQKTPRHHLRENF</sequence>
<gene>
    <name evidence="2" type="ORF">AFUS01_LOCUS8922</name>
</gene>
<feature type="signal peptide" evidence="1">
    <location>
        <begin position="1"/>
        <end position="31"/>
    </location>
</feature>
<evidence type="ECO:0000313" key="3">
    <source>
        <dbReference type="Proteomes" id="UP000708208"/>
    </source>
</evidence>